<keyword evidence="12" id="KW-1185">Reference proteome</keyword>
<dbReference type="PANTHER" id="PTHR43298">
    <property type="entry name" value="MULTIDRUG RESISTANCE PROTEIN NORM-RELATED"/>
    <property type="match status" value="1"/>
</dbReference>
<dbReference type="PIRSF" id="PIRSF006603">
    <property type="entry name" value="DinF"/>
    <property type="match status" value="1"/>
</dbReference>
<evidence type="ECO:0000313" key="12">
    <source>
        <dbReference type="Proteomes" id="UP000000379"/>
    </source>
</evidence>
<keyword evidence="8 10" id="KW-0472">Membrane</keyword>
<dbReference type="GO" id="GO:0006811">
    <property type="term" value="P:monoatomic ion transport"/>
    <property type="evidence" value="ECO:0007669"/>
    <property type="project" value="UniProtKB-KW"/>
</dbReference>
<feature type="transmembrane region" description="Helical" evidence="10">
    <location>
        <begin position="391"/>
        <end position="412"/>
    </location>
</feature>
<evidence type="ECO:0000256" key="2">
    <source>
        <dbReference type="ARBA" id="ARBA00022448"/>
    </source>
</evidence>
<evidence type="ECO:0000256" key="3">
    <source>
        <dbReference type="ARBA" id="ARBA00022449"/>
    </source>
</evidence>
<dbReference type="InterPro" id="IPR002528">
    <property type="entry name" value="MATE_fam"/>
</dbReference>
<protein>
    <recommendedName>
        <fullName evidence="9">Multidrug-efflux transporter</fullName>
    </recommendedName>
</protein>
<reference evidence="12" key="1">
    <citation type="submission" date="2010-05" db="EMBL/GenBank/DDBJ databases">
        <title>The complete genome of Truepera radiovictris DSM 17093.</title>
        <authorList>
            <consortium name="US DOE Joint Genome Institute (JGI-PGF)"/>
            <person name="Lucas S."/>
            <person name="Copeland A."/>
            <person name="Lapidus A."/>
            <person name="Glavina del Rio T."/>
            <person name="Dalin E."/>
            <person name="Tice H."/>
            <person name="Bruce D."/>
            <person name="Goodwin L."/>
            <person name="Pitluck S."/>
            <person name="Kyrpides N."/>
            <person name="Mavromatis K."/>
            <person name="Ovchinnikova G."/>
            <person name="Munk A.C."/>
            <person name="Detter J.C."/>
            <person name="Han C."/>
            <person name="Tapia R."/>
            <person name="Land M."/>
            <person name="Hauser L."/>
            <person name="Markowitz V."/>
            <person name="Cheng J.-F."/>
            <person name="Hugenholtz P."/>
            <person name="Woyke T."/>
            <person name="Wu D."/>
            <person name="Tindall B."/>
            <person name="Pomrenke H.G."/>
            <person name="Brambilla E."/>
            <person name="Klenk H.-P."/>
            <person name="Eisen J.A."/>
        </authorList>
    </citation>
    <scope>NUCLEOTIDE SEQUENCE [LARGE SCALE GENOMIC DNA]</scope>
    <source>
        <strain evidence="12">DSM 17093 / CIP 108686 / LMG 22925 / RQ-24</strain>
    </source>
</reference>
<dbReference type="AlphaFoldDB" id="D7CYB5"/>
<feature type="transmembrane region" description="Helical" evidence="10">
    <location>
        <begin position="190"/>
        <end position="216"/>
    </location>
</feature>
<evidence type="ECO:0000256" key="6">
    <source>
        <dbReference type="ARBA" id="ARBA00022989"/>
    </source>
</evidence>
<keyword evidence="6 10" id="KW-1133">Transmembrane helix</keyword>
<dbReference type="CDD" id="cd13133">
    <property type="entry name" value="MATE_like_7"/>
    <property type="match status" value="1"/>
</dbReference>
<organism evidence="11 12">
    <name type="scientific">Truepera radiovictrix (strain DSM 17093 / CIP 108686 / LMG 22925 / RQ-24)</name>
    <dbReference type="NCBI Taxonomy" id="649638"/>
    <lineage>
        <taxon>Bacteria</taxon>
        <taxon>Thermotogati</taxon>
        <taxon>Deinococcota</taxon>
        <taxon>Deinococci</taxon>
        <taxon>Trueperales</taxon>
        <taxon>Trueperaceae</taxon>
        <taxon>Truepera</taxon>
    </lineage>
</organism>
<dbReference type="InterPro" id="IPR050222">
    <property type="entry name" value="MATE_MdtK"/>
</dbReference>
<reference evidence="11 12" key="2">
    <citation type="journal article" date="2011" name="Stand. Genomic Sci.">
        <title>Complete genome sequence of Truepera radiovictrix type strain (RQ-24).</title>
        <authorList>
            <person name="Ivanova N."/>
            <person name="Rohde C."/>
            <person name="Munk C."/>
            <person name="Nolan M."/>
            <person name="Lucas S."/>
            <person name="Del Rio T.G."/>
            <person name="Tice H."/>
            <person name="Deshpande S."/>
            <person name="Cheng J.F."/>
            <person name="Tapia R."/>
            <person name="Han C."/>
            <person name="Goodwin L."/>
            <person name="Pitluck S."/>
            <person name="Liolios K."/>
            <person name="Mavromatis K."/>
            <person name="Mikhailova N."/>
            <person name="Pati A."/>
            <person name="Chen A."/>
            <person name="Palaniappan K."/>
            <person name="Land M."/>
            <person name="Hauser L."/>
            <person name="Chang Y.J."/>
            <person name="Jeffries C.D."/>
            <person name="Brambilla E."/>
            <person name="Rohde M."/>
            <person name="Goker M."/>
            <person name="Tindall B.J."/>
            <person name="Woyke T."/>
            <person name="Bristow J."/>
            <person name="Eisen J.A."/>
            <person name="Markowitz V."/>
            <person name="Hugenholtz P."/>
            <person name="Kyrpides N.C."/>
            <person name="Klenk H.P."/>
            <person name="Lapidus A."/>
        </authorList>
    </citation>
    <scope>NUCLEOTIDE SEQUENCE [LARGE SCALE GENOMIC DNA]</scope>
    <source>
        <strain evidence="12">DSM 17093 / CIP 108686 / LMG 22925 / RQ-24</strain>
    </source>
</reference>
<dbReference type="GO" id="GO:0005886">
    <property type="term" value="C:plasma membrane"/>
    <property type="evidence" value="ECO:0007669"/>
    <property type="project" value="UniProtKB-SubCell"/>
</dbReference>
<evidence type="ECO:0000256" key="1">
    <source>
        <dbReference type="ARBA" id="ARBA00004651"/>
    </source>
</evidence>
<dbReference type="GO" id="GO:0015297">
    <property type="term" value="F:antiporter activity"/>
    <property type="evidence" value="ECO:0007669"/>
    <property type="project" value="UniProtKB-KW"/>
</dbReference>
<dbReference type="HOGENOM" id="CLU_012893_5_3_0"/>
<dbReference type="Proteomes" id="UP000000379">
    <property type="component" value="Chromosome"/>
</dbReference>
<keyword evidence="2" id="KW-0813">Transport</keyword>
<feature type="transmembrane region" description="Helical" evidence="10">
    <location>
        <begin position="166"/>
        <end position="184"/>
    </location>
</feature>
<feature type="transmembrane region" description="Helical" evidence="10">
    <location>
        <begin position="358"/>
        <end position="379"/>
    </location>
</feature>
<feature type="transmembrane region" description="Helical" evidence="10">
    <location>
        <begin position="237"/>
        <end position="265"/>
    </location>
</feature>
<dbReference type="STRING" id="649638.Trad_1635"/>
<keyword evidence="4" id="KW-1003">Cell membrane</keyword>
<dbReference type="KEGG" id="tra:Trad_1635"/>
<dbReference type="PANTHER" id="PTHR43298:SF2">
    <property type="entry name" value="FMN_FAD EXPORTER YEEO-RELATED"/>
    <property type="match status" value="1"/>
</dbReference>
<dbReference type="InterPro" id="IPR048279">
    <property type="entry name" value="MdtK-like"/>
</dbReference>
<evidence type="ECO:0000256" key="9">
    <source>
        <dbReference type="ARBA" id="ARBA00031636"/>
    </source>
</evidence>
<comment type="subcellular location">
    <subcellularLocation>
        <location evidence="1">Cell membrane</location>
        <topology evidence="1">Multi-pass membrane protein</topology>
    </subcellularLocation>
</comment>
<dbReference type="eggNOG" id="COG0534">
    <property type="taxonomic scope" value="Bacteria"/>
</dbReference>
<sequence>MRTTTRTGLTRNITLLAGPLILQNLSYTLLGVTDTFFVSRISTAAVGAVGLAGVLFFALMLLFRSTAASSVIFVGRAHGARDRRGVGDAVWSVLWVVALLSLLAFALPWVFTFLFRFAAPAGSPEVLELGTRYLQIRAFEVPLAMFNALVWGFLVGRGDSRTPMLLAWLQVGLNIVLDWLLVLGNLGFPAWGVAGAAVATVLANAAVTLLSAWILWRPDSHVRFRTRRVRPPRLAELRRVLATSLPLGVGDFVDVASFTVFFALIGRLGTEILAANNIALQFMSLSFTLGIAVAQASSSLVAQALGAEDPKRAERVGYRAMGLGMALMGLVGLGYLVAPERLMGTFSGDPRVIEAGTAILQLVALYQIFDAAAIVLGGALNGAGDTTYTMLARLVCAWGIFLPLAYLFAFPLGGGVRGAWAGAMAYLVALALAYLVRFRSGRWKTLKVAPDVAPSVV</sequence>
<keyword evidence="7" id="KW-0406">Ion transport</keyword>
<feature type="transmembrane region" description="Helical" evidence="10">
    <location>
        <begin position="12"/>
        <end position="32"/>
    </location>
</feature>
<keyword evidence="3" id="KW-0050">Antiport</keyword>
<proteinExistence type="predicted"/>
<evidence type="ECO:0000256" key="5">
    <source>
        <dbReference type="ARBA" id="ARBA00022692"/>
    </source>
</evidence>
<gene>
    <name evidence="11" type="ordered locus">Trad_1635</name>
</gene>
<feature type="transmembrane region" description="Helical" evidence="10">
    <location>
        <begin position="44"/>
        <end position="63"/>
    </location>
</feature>
<feature type="transmembrane region" description="Helical" evidence="10">
    <location>
        <begin position="89"/>
        <end position="114"/>
    </location>
</feature>
<evidence type="ECO:0000256" key="8">
    <source>
        <dbReference type="ARBA" id="ARBA00023136"/>
    </source>
</evidence>
<feature type="transmembrane region" description="Helical" evidence="10">
    <location>
        <begin position="318"/>
        <end position="338"/>
    </location>
</feature>
<dbReference type="EMBL" id="CP002049">
    <property type="protein sequence ID" value="ADI14754.1"/>
    <property type="molecule type" value="Genomic_DNA"/>
</dbReference>
<dbReference type="Pfam" id="PF01554">
    <property type="entry name" value="MatE"/>
    <property type="match status" value="2"/>
</dbReference>
<dbReference type="NCBIfam" id="TIGR00797">
    <property type="entry name" value="matE"/>
    <property type="match status" value="1"/>
</dbReference>
<evidence type="ECO:0000313" key="11">
    <source>
        <dbReference type="EMBL" id="ADI14754.1"/>
    </source>
</evidence>
<evidence type="ECO:0000256" key="7">
    <source>
        <dbReference type="ARBA" id="ARBA00023065"/>
    </source>
</evidence>
<keyword evidence="5 10" id="KW-0812">Transmembrane</keyword>
<accession>D7CYB5</accession>
<feature type="transmembrane region" description="Helical" evidence="10">
    <location>
        <begin position="418"/>
        <end position="436"/>
    </location>
</feature>
<feature type="transmembrane region" description="Helical" evidence="10">
    <location>
        <begin position="134"/>
        <end position="154"/>
    </location>
</feature>
<evidence type="ECO:0000256" key="10">
    <source>
        <dbReference type="SAM" id="Phobius"/>
    </source>
</evidence>
<evidence type="ECO:0000256" key="4">
    <source>
        <dbReference type="ARBA" id="ARBA00022475"/>
    </source>
</evidence>
<name>D7CYB5_TRURR</name>
<dbReference type="RefSeq" id="WP_013178122.1">
    <property type="nucleotide sequence ID" value="NC_014221.1"/>
</dbReference>
<dbReference type="GO" id="GO:0042910">
    <property type="term" value="F:xenobiotic transmembrane transporter activity"/>
    <property type="evidence" value="ECO:0007669"/>
    <property type="project" value="InterPro"/>
</dbReference>